<organism evidence="1 2">
    <name type="scientific">Brachionus plicatilis</name>
    <name type="common">Marine rotifer</name>
    <name type="synonym">Brachionus muelleri</name>
    <dbReference type="NCBI Taxonomy" id="10195"/>
    <lineage>
        <taxon>Eukaryota</taxon>
        <taxon>Metazoa</taxon>
        <taxon>Spiralia</taxon>
        <taxon>Gnathifera</taxon>
        <taxon>Rotifera</taxon>
        <taxon>Eurotatoria</taxon>
        <taxon>Monogononta</taxon>
        <taxon>Pseudotrocha</taxon>
        <taxon>Ploima</taxon>
        <taxon>Brachionidae</taxon>
        <taxon>Brachionus</taxon>
    </lineage>
</organism>
<reference evidence="1 2" key="1">
    <citation type="journal article" date="2018" name="Sci. Rep.">
        <title>Genomic signatures of local adaptation to the degree of environmental predictability in rotifers.</title>
        <authorList>
            <person name="Franch-Gras L."/>
            <person name="Hahn C."/>
            <person name="Garcia-Roger E.M."/>
            <person name="Carmona M.J."/>
            <person name="Serra M."/>
            <person name="Gomez A."/>
        </authorList>
    </citation>
    <scope>NUCLEOTIDE SEQUENCE [LARGE SCALE GENOMIC DNA]</scope>
    <source>
        <strain evidence="1">HYR1</strain>
    </source>
</reference>
<gene>
    <name evidence="1" type="ORF">BpHYR1_013579</name>
</gene>
<proteinExistence type="predicted"/>
<evidence type="ECO:0000313" key="2">
    <source>
        <dbReference type="Proteomes" id="UP000276133"/>
    </source>
</evidence>
<name>A0A3M7Q9V4_BRAPC</name>
<dbReference type="AlphaFoldDB" id="A0A3M7Q9V4"/>
<dbReference type="EMBL" id="REGN01006854">
    <property type="protein sequence ID" value="RNA08123.1"/>
    <property type="molecule type" value="Genomic_DNA"/>
</dbReference>
<evidence type="ECO:0000313" key="1">
    <source>
        <dbReference type="EMBL" id="RNA08123.1"/>
    </source>
</evidence>
<protein>
    <submittedName>
        <fullName evidence="1">Uncharacterized protein</fullName>
    </submittedName>
</protein>
<accession>A0A3M7Q9V4</accession>
<keyword evidence="2" id="KW-1185">Reference proteome</keyword>
<sequence length="79" mass="9283">MGIIHISKKFKRLDGVFLSRYGSIDHSFVKKKFVKIVIYGGDLITVFTEDYVKYRDLTKCYHDFEIILIKFGMIVSDEI</sequence>
<comment type="caution">
    <text evidence="1">The sequence shown here is derived from an EMBL/GenBank/DDBJ whole genome shotgun (WGS) entry which is preliminary data.</text>
</comment>
<dbReference type="Proteomes" id="UP000276133">
    <property type="component" value="Unassembled WGS sequence"/>
</dbReference>